<dbReference type="Pfam" id="PF12679">
    <property type="entry name" value="ABC2_membrane_2"/>
    <property type="match status" value="1"/>
</dbReference>
<dbReference type="GO" id="GO:0005886">
    <property type="term" value="C:plasma membrane"/>
    <property type="evidence" value="ECO:0007669"/>
    <property type="project" value="UniProtKB-SubCell"/>
</dbReference>
<accession>A0A6V8KHQ6</accession>
<keyword evidence="3" id="KW-1185">Reference proteome</keyword>
<evidence type="ECO:0000313" key="2">
    <source>
        <dbReference type="EMBL" id="GFJ80255.1"/>
    </source>
</evidence>
<dbReference type="EMBL" id="BLPF01000001">
    <property type="protein sequence ID" value="GFJ80255.1"/>
    <property type="molecule type" value="Genomic_DNA"/>
</dbReference>
<dbReference type="RefSeq" id="WP_173057653.1">
    <property type="nucleotide sequence ID" value="NZ_BAABGO010000015.1"/>
</dbReference>
<dbReference type="Proteomes" id="UP000482800">
    <property type="component" value="Unassembled WGS sequence"/>
</dbReference>
<feature type="transmembrane region" description="Helical" evidence="1">
    <location>
        <begin position="120"/>
        <end position="145"/>
    </location>
</feature>
<proteinExistence type="predicted"/>
<name>A0A6V8KHQ6_9ACTN</name>
<feature type="transmembrane region" description="Helical" evidence="1">
    <location>
        <begin position="213"/>
        <end position="235"/>
    </location>
</feature>
<feature type="transmembrane region" description="Helical" evidence="1">
    <location>
        <begin position="20"/>
        <end position="38"/>
    </location>
</feature>
<sequence>MKGLIKAEVRRLTKRRITRLMVVLLVLGLGTIAVAFTVGSTKVGPAQVAAAEAEAQRQYEESLRWHQQMVADCEAAKARGEDISQRFPPNCGNEPGFAPQREQFDASWNLPYEFHFRDEFGIFISVFAGILALFGFIVGASYVGAEWHTGGMMNLLLWRPRRLSVLLTKLGVLLGGVLALTAALGALWTAAFWLIGKYDGQTGKMTQGAWESFALTGLRGVGLVLAVTAVAFGLASVGRHTAMALGVAIGVMVVSEIGLRIALGIADVRFNERWALSTYALAWFEKRWKLEDWRACNISFSGECQPDTFIVTWQQSALVFGVGTAVVLAAAIWLMRSRDIT</sequence>
<comment type="caution">
    <text evidence="2">The sequence shown here is derived from an EMBL/GenBank/DDBJ whole genome shotgun (WGS) entry which is preliminary data.</text>
</comment>
<evidence type="ECO:0000256" key="1">
    <source>
        <dbReference type="SAM" id="Phobius"/>
    </source>
</evidence>
<feature type="transmembrane region" description="Helical" evidence="1">
    <location>
        <begin position="317"/>
        <end position="335"/>
    </location>
</feature>
<dbReference type="AlphaFoldDB" id="A0A6V8KHQ6"/>
<protein>
    <recommendedName>
        <fullName evidence="4">ABC transporter permease</fullName>
    </recommendedName>
</protein>
<reference evidence="2 3" key="2">
    <citation type="submission" date="2020-03" db="EMBL/GenBank/DDBJ databases">
        <authorList>
            <person name="Ichikawa N."/>
            <person name="Kimura A."/>
            <person name="Kitahashi Y."/>
            <person name="Uohara A."/>
        </authorList>
    </citation>
    <scope>NUCLEOTIDE SEQUENCE [LARGE SCALE GENOMIC DNA]</scope>
    <source>
        <strain evidence="2 3">NBRC 108639</strain>
    </source>
</reference>
<evidence type="ECO:0000313" key="3">
    <source>
        <dbReference type="Proteomes" id="UP000482800"/>
    </source>
</evidence>
<feature type="transmembrane region" description="Helical" evidence="1">
    <location>
        <begin position="166"/>
        <end position="193"/>
    </location>
</feature>
<keyword evidence="1" id="KW-1133">Transmembrane helix</keyword>
<organism evidence="2 3">
    <name type="scientific">Phytohabitans houttuyneae</name>
    <dbReference type="NCBI Taxonomy" id="1076126"/>
    <lineage>
        <taxon>Bacteria</taxon>
        <taxon>Bacillati</taxon>
        <taxon>Actinomycetota</taxon>
        <taxon>Actinomycetes</taxon>
        <taxon>Micromonosporales</taxon>
        <taxon>Micromonosporaceae</taxon>
    </lineage>
</organism>
<keyword evidence="1" id="KW-0812">Transmembrane</keyword>
<dbReference type="GO" id="GO:0140359">
    <property type="term" value="F:ABC-type transporter activity"/>
    <property type="evidence" value="ECO:0007669"/>
    <property type="project" value="InterPro"/>
</dbReference>
<reference evidence="2 3" key="1">
    <citation type="submission" date="2020-03" db="EMBL/GenBank/DDBJ databases">
        <title>Whole genome shotgun sequence of Phytohabitans houttuyneae NBRC 108639.</title>
        <authorList>
            <person name="Komaki H."/>
            <person name="Tamura T."/>
        </authorList>
    </citation>
    <scope>NUCLEOTIDE SEQUENCE [LARGE SCALE GENOMIC DNA]</scope>
    <source>
        <strain evidence="2 3">NBRC 108639</strain>
    </source>
</reference>
<evidence type="ECO:0008006" key="4">
    <source>
        <dbReference type="Google" id="ProtNLM"/>
    </source>
</evidence>
<gene>
    <name evidence="2" type="ORF">Phou_044350</name>
</gene>
<keyword evidence="1" id="KW-0472">Membrane</keyword>
<feature type="transmembrane region" description="Helical" evidence="1">
    <location>
        <begin position="242"/>
        <end position="266"/>
    </location>
</feature>